<dbReference type="GO" id="GO:0008270">
    <property type="term" value="F:zinc ion binding"/>
    <property type="evidence" value="ECO:0007669"/>
    <property type="project" value="UniProtKB-KW"/>
</dbReference>
<proteinExistence type="predicted"/>
<dbReference type="AlphaFoldDB" id="A0ABD3B133"/>
<evidence type="ECO:0000256" key="1">
    <source>
        <dbReference type="ARBA" id="ARBA00022723"/>
    </source>
</evidence>
<dbReference type="InterPro" id="IPR004314">
    <property type="entry name" value="Neprosin"/>
</dbReference>
<keyword evidence="9" id="KW-1185">Reference proteome</keyword>
<evidence type="ECO:0000256" key="2">
    <source>
        <dbReference type="ARBA" id="ARBA00022771"/>
    </source>
</evidence>
<comment type="caution">
    <text evidence="8">The sequence shown here is derived from an EMBL/GenBank/DDBJ whole genome shotgun (WGS) entry which is preliminary data.</text>
</comment>
<keyword evidence="1" id="KW-0479">Metal-binding</keyword>
<keyword evidence="2 4" id="KW-0863">Zinc-finger</keyword>
<dbReference type="InterPro" id="IPR007527">
    <property type="entry name" value="Znf_SWIM"/>
</dbReference>
<dbReference type="Pfam" id="PF03080">
    <property type="entry name" value="Neprosin"/>
    <property type="match status" value="2"/>
</dbReference>
<dbReference type="PROSITE" id="PS52045">
    <property type="entry name" value="NEPROSIN_PEP_CD"/>
    <property type="match status" value="2"/>
</dbReference>
<dbReference type="PROSITE" id="PS50966">
    <property type="entry name" value="ZF_SWIM"/>
    <property type="match status" value="1"/>
</dbReference>
<feature type="domain" description="Neprosin PEP catalytic" evidence="7">
    <location>
        <begin position="996"/>
        <end position="1247"/>
    </location>
</feature>
<evidence type="ECO:0000256" key="4">
    <source>
        <dbReference type="PROSITE-ProRule" id="PRU00325"/>
    </source>
</evidence>
<dbReference type="Pfam" id="PF04434">
    <property type="entry name" value="SWIM"/>
    <property type="match status" value="1"/>
</dbReference>
<dbReference type="SMART" id="SM00575">
    <property type="entry name" value="ZnF_PMZ"/>
    <property type="match status" value="1"/>
</dbReference>
<evidence type="ECO:0000313" key="8">
    <source>
        <dbReference type="EMBL" id="KAL3537235.1"/>
    </source>
</evidence>
<dbReference type="InterPro" id="IPR018289">
    <property type="entry name" value="MULE_transposase_dom"/>
</dbReference>
<dbReference type="InterPro" id="IPR004332">
    <property type="entry name" value="Transposase_MuDR"/>
</dbReference>
<organism evidence="8 9">
    <name type="scientific">Cinchona calisaya</name>
    <dbReference type="NCBI Taxonomy" id="153742"/>
    <lineage>
        <taxon>Eukaryota</taxon>
        <taxon>Viridiplantae</taxon>
        <taxon>Streptophyta</taxon>
        <taxon>Embryophyta</taxon>
        <taxon>Tracheophyta</taxon>
        <taxon>Spermatophyta</taxon>
        <taxon>Magnoliopsida</taxon>
        <taxon>eudicotyledons</taxon>
        <taxon>Gunneridae</taxon>
        <taxon>Pentapetalae</taxon>
        <taxon>asterids</taxon>
        <taxon>lamiids</taxon>
        <taxon>Gentianales</taxon>
        <taxon>Rubiaceae</taxon>
        <taxon>Cinchonoideae</taxon>
        <taxon>Cinchoneae</taxon>
        <taxon>Cinchona</taxon>
    </lineage>
</organism>
<sequence>MNMDNISFKGKSNVCAEKENIEHGMDDSNSALKFIDLDYEMVDEDCLDFDIEWGTEEIQVDVGNKSVVGNQLTSRNMNDDSGVGLRNVAVTRKDNMIDELNDTSVDDMQSEYGSDSDGLRSPSESSEENDDNSRKQPKYHVFNEKTDMKDPVFKVGMLFKSVKEFRAAIRAHSTKDGRNVRFKKNESKRIRAICEGCNWRISASTKQASELVGKINKDLNVEVTLRKAYRAKQRVRIMVEGIYNEQYEKLENYCEELRRANPGPNGGQLLTAIGMDSIYPIAYAVVGVENFDNWSWFLGLLVQDLKIREQEKWCVITDKQKGLQSAVYEKLLGAEHRHCVQHLYCNFKKLHKGLALKERLWKCATASYVNQFNAEMDGLKAEDEAAHAWLSDKPSRFWSPSHFRTYCQFCPRVFKKFEKEKNKTNICIPRCAGRHKYKITCMYGDQYAVDLEQRTCTCRRWDLSGLPCNHAISAIYRTTEKLDMYVDDCYKKEAYLRSYEPVVNPVSGHNGWPKTGLVVQPPNYGRGPGRPKKLRRKDPEELRKSRPIVNPNKPNLSSKVGGKIRCSYCQEYAGHNKTSCPKRAFDLGTNNDTHHDEIKESSASMTFEVIGVSVPQDPTLTGQDVSVQSNHLGLNPAKFQPFTRKGGGSKFIAANEKHVVKKISRGTNRAPLKSIKMRPSYCPGGVFGDNKISTFKPQSGNDKSLENSFRANSFKKKLKRGIPQISLPDIDKALHEHAVVITSTGGPGSNVNTIEVGWITNNKIAPGAGIQPLSTYHGSQFEVTALVWKDPKQGVWWLRFVDEDVGYWSASLFTTLIDSATLVHLGGEVATTELSGPHTTTTMGSGHFAEEGFGGASSIKNLQVVDGSSTLRPPGQISNVVAQISYVVPNPNCYNSPDGDTIDCVDIYHQPAFDHPLLKNRTIQMRPSNFPKGLFGESNMSTFKPHNKNDRQPITQLWQLNGKCPEGTIPIRRTTQEGLLVASSIKKKLISSQTSSFDDAYHEHAGVFTSSGKYYGAKATINAWNPKVQDDNDFSLSQIWIVGGSGPNLNTIEVGWIVFPGLFGDSNTRLFTYWTRDGYQNTGCYNLRCSGFVQTSKRVALGTIIYPLSVYHGSQFDITLLVWKDSKDKWWLQFGDEIVGYWPASLFTSLADNASQVQLGGEVSTAILNGPHTTTQMGSGHFSEETFGGASYFKNLHVVDSSNNLKPPGKLDYLITKPNCYNLQADYSDVWEDYFFYGGPGRNPNCP</sequence>
<feature type="region of interest" description="Disordered" evidence="5">
    <location>
        <begin position="97"/>
        <end position="143"/>
    </location>
</feature>
<gene>
    <name evidence="8" type="ORF">ACH5RR_000601</name>
</gene>
<dbReference type="Gene3D" id="3.90.1320.10">
    <property type="entry name" value="Outer-capsid protein sigma 3, large lobe"/>
    <property type="match status" value="1"/>
</dbReference>
<protein>
    <submittedName>
        <fullName evidence="8">Uncharacterized protein</fullName>
    </submittedName>
</protein>
<evidence type="ECO:0000259" key="7">
    <source>
        <dbReference type="PROSITE" id="PS52045"/>
    </source>
</evidence>
<feature type="compositionally biased region" description="Acidic residues" evidence="5">
    <location>
        <begin position="97"/>
        <end position="109"/>
    </location>
</feature>
<dbReference type="EMBL" id="JBJUIK010000001">
    <property type="protein sequence ID" value="KAL3537235.1"/>
    <property type="molecule type" value="Genomic_DNA"/>
</dbReference>
<keyword evidence="3" id="KW-0862">Zinc</keyword>
<dbReference type="PANTHER" id="PTHR31589:SF233">
    <property type="entry name" value="PROTEIN, PUTATIVE (DUF239)-RELATED"/>
    <property type="match status" value="1"/>
</dbReference>
<evidence type="ECO:0000259" key="6">
    <source>
        <dbReference type="PROSITE" id="PS50966"/>
    </source>
</evidence>
<feature type="region of interest" description="Disordered" evidence="5">
    <location>
        <begin position="517"/>
        <end position="556"/>
    </location>
</feature>
<evidence type="ECO:0000256" key="5">
    <source>
        <dbReference type="SAM" id="MobiDB-lite"/>
    </source>
</evidence>
<dbReference type="PANTHER" id="PTHR31589">
    <property type="entry name" value="PROTEIN, PUTATIVE (DUF239)-RELATED-RELATED"/>
    <property type="match status" value="1"/>
</dbReference>
<evidence type="ECO:0000313" key="9">
    <source>
        <dbReference type="Proteomes" id="UP001630127"/>
    </source>
</evidence>
<dbReference type="InterPro" id="IPR053168">
    <property type="entry name" value="Glutamic_endopeptidase"/>
</dbReference>
<dbReference type="Proteomes" id="UP001630127">
    <property type="component" value="Unassembled WGS sequence"/>
</dbReference>
<name>A0ABD3B133_9GENT</name>
<feature type="domain" description="Neprosin PEP catalytic" evidence="7">
    <location>
        <begin position="643"/>
        <end position="916"/>
    </location>
</feature>
<feature type="domain" description="SWIM-type" evidence="6">
    <location>
        <begin position="447"/>
        <end position="479"/>
    </location>
</feature>
<accession>A0ABD3B133</accession>
<reference evidence="8 9" key="1">
    <citation type="submission" date="2024-11" db="EMBL/GenBank/DDBJ databases">
        <title>A near-complete genome assembly of Cinchona calisaya.</title>
        <authorList>
            <person name="Lian D.C."/>
            <person name="Zhao X.W."/>
            <person name="Wei L."/>
        </authorList>
    </citation>
    <scope>NUCLEOTIDE SEQUENCE [LARGE SCALE GENOMIC DNA]</scope>
    <source>
        <tissue evidence="8">Nenye</tissue>
    </source>
</reference>
<dbReference type="Pfam" id="PF03108">
    <property type="entry name" value="DBD_Tnp_Mut"/>
    <property type="match status" value="1"/>
</dbReference>
<dbReference type="Pfam" id="PF10551">
    <property type="entry name" value="MULE"/>
    <property type="match status" value="1"/>
</dbReference>
<dbReference type="InterPro" id="IPR006564">
    <property type="entry name" value="Znf_PMZ"/>
</dbReference>
<evidence type="ECO:0000256" key="3">
    <source>
        <dbReference type="ARBA" id="ARBA00022833"/>
    </source>
</evidence>